<protein>
    <recommendedName>
        <fullName evidence="2">DUF3592 domain-containing protein</fullName>
    </recommendedName>
</protein>
<name>D1AH64_SEBTE</name>
<keyword evidence="1" id="KW-0472">Membrane</keyword>
<evidence type="ECO:0000259" key="2">
    <source>
        <dbReference type="Pfam" id="PF12158"/>
    </source>
</evidence>
<feature type="domain" description="DUF3592" evidence="2">
    <location>
        <begin position="69"/>
        <end position="129"/>
    </location>
</feature>
<dbReference type="AlphaFoldDB" id="D1AH64"/>
<sequence>MEKLRKTEFYRQLFHKLKEKHRQKEVENMEIIFGMTGTLFLGLMFLAAGRFFLEKEKKLKITGIKTTAKITEKKSGYRKSLLLTVEYTADNKVIKKKITTSRFLFSLEKGDEVTIFYNKNKPENFCFENDKRYIVRSGLFFFAGLMEILASIAAFFTWILK</sequence>
<reference evidence="4" key="1">
    <citation type="submission" date="2009-09" db="EMBL/GenBank/DDBJ databases">
        <title>The complete chromosome of Sebaldella termitidis ATCC 33386.</title>
        <authorList>
            <consortium name="US DOE Joint Genome Institute (JGI-PGF)"/>
            <person name="Lucas S."/>
            <person name="Copeland A."/>
            <person name="Lapidus A."/>
            <person name="Glavina del Rio T."/>
            <person name="Dalin E."/>
            <person name="Tice H."/>
            <person name="Bruce D."/>
            <person name="Goodwin L."/>
            <person name="Pitluck S."/>
            <person name="Kyrpides N."/>
            <person name="Mavromatis K."/>
            <person name="Ivanova N."/>
            <person name="Mikhailova N."/>
            <person name="Sims D."/>
            <person name="Meincke L."/>
            <person name="Brettin T."/>
            <person name="Detter J.C."/>
            <person name="Han C."/>
            <person name="Larimer F."/>
            <person name="Land M."/>
            <person name="Hauser L."/>
            <person name="Markowitz V."/>
            <person name="Cheng J.F."/>
            <person name="Hugenholtz P."/>
            <person name="Woyke T."/>
            <person name="Wu D."/>
            <person name="Eisen J.A."/>
        </authorList>
    </citation>
    <scope>NUCLEOTIDE SEQUENCE [LARGE SCALE GENOMIC DNA]</scope>
    <source>
        <strain evidence="4">ATCC 33386 / NCTC 11300</strain>
    </source>
</reference>
<dbReference type="RefSeq" id="WP_012860694.1">
    <property type="nucleotide sequence ID" value="NC_013517.1"/>
</dbReference>
<keyword evidence="4" id="KW-1185">Reference proteome</keyword>
<dbReference type="KEGG" id="str:Sterm_1230"/>
<reference evidence="3 4" key="2">
    <citation type="journal article" date="2010" name="Stand. Genomic Sci.">
        <title>Complete genome sequence of Sebaldella termitidis type strain (NCTC 11300).</title>
        <authorList>
            <person name="Harmon-Smith M."/>
            <person name="Celia L."/>
            <person name="Chertkov O."/>
            <person name="Lapidus A."/>
            <person name="Copeland A."/>
            <person name="Glavina Del Rio T."/>
            <person name="Nolan M."/>
            <person name="Lucas S."/>
            <person name="Tice H."/>
            <person name="Cheng J.F."/>
            <person name="Han C."/>
            <person name="Detter J.C."/>
            <person name="Bruce D."/>
            <person name="Goodwin L."/>
            <person name="Pitluck S."/>
            <person name="Pati A."/>
            <person name="Liolios K."/>
            <person name="Ivanova N."/>
            <person name="Mavromatis K."/>
            <person name="Mikhailova N."/>
            <person name="Chen A."/>
            <person name="Palaniappan K."/>
            <person name="Land M."/>
            <person name="Hauser L."/>
            <person name="Chang Y.J."/>
            <person name="Jeffries C.D."/>
            <person name="Brettin T."/>
            <person name="Goker M."/>
            <person name="Beck B."/>
            <person name="Bristow J."/>
            <person name="Eisen J.A."/>
            <person name="Markowitz V."/>
            <person name="Hugenholtz P."/>
            <person name="Kyrpides N.C."/>
            <person name="Klenk H.P."/>
            <person name="Chen F."/>
        </authorList>
    </citation>
    <scope>NUCLEOTIDE SEQUENCE [LARGE SCALE GENOMIC DNA]</scope>
    <source>
        <strain evidence="4">ATCC 33386 / NCTC 11300</strain>
    </source>
</reference>
<organism evidence="3 4">
    <name type="scientific">Sebaldella termitidis (strain ATCC 33386 / NCTC 11300)</name>
    <dbReference type="NCBI Taxonomy" id="526218"/>
    <lineage>
        <taxon>Bacteria</taxon>
        <taxon>Fusobacteriati</taxon>
        <taxon>Fusobacteriota</taxon>
        <taxon>Fusobacteriia</taxon>
        <taxon>Fusobacteriales</taxon>
        <taxon>Leptotrichiaceae</taxon>
        <taxon>Sebaldella</taxon>
    </lineage>
</organism>
<keyword evidence="1" id="KW-0812">Transmembrane</keyword>
<keyword evidence="1" id="KW-1133">Transmembrane helix</keyword>
<gene>
    <name evidence="3" type="ordered locus">Sterm_1230</name>
</gene>
<evidence type="ECO:0000313" key="3">
    <source>
        <dbReference type="EMBL" id="ACZ08098.1"/>
    </source>
</evidence>
<accession>D1AH64</accession>
<feature type="transmembrane region" description="Helical" evidence="1">
    <location>
        <begin position="31"/>
        <end position="53"/>
    </location>
</feature>
<dbReference type="InterPro" id="IPR021994">
    <property type="entry name" value="DUF3592"/>
</dbReference>
<evidence type="ECO:0000256" key="1">
    <source>
        <dbReference type="SAM" id="Phobius"/>
    </source>
</evidence>
<dbReference type="Proteomes" id="UP000000845">
    <property type="component" value="Chromosome"/>
</dbReference>
<dbReference type="HOGENOM" id="CLU_1642538_0_0_0"/>
<dbReference type="EMBL" id="CP001739">
    <property type="protein sequence ID" value="ACZ08098.1"/>
    <property type="molecule type" value="Genomic_DNA"/>
</dbReference>
<feature type="transmembrane region" description="Helical" evidence="1">
    <location>
        <begin position="139"/>
        <end position="160"/>
    </location>
</feature>
<proteinExistence type="predicted"/>
<dbReference type="Pfam" id="PF12158">
    <property type="entry name" value="DUF3592"/>
    <property type="match status" value="1"/>
</dbReference>
<dbReference type="STRING" id="526218.Sterm_1230"/>
<evidence type="ECO:0000313" key="4">
    <source>
        <dbReference type="Proteomes" id="UP000000845"/>
    </source>
</evidence>